<reference evidence="9 10" key="1">
    <citation type="submission" date="2020-08" db="EMBL/GenBank/DDBJ databases">
        <authorList>
            <person name="Seo M.-J."/>
        </authorList>
    </citation>
    <scope>NUCLEOTIDE SEQUENCE [LARGE SCALE GENOMIC DNA]</scope>
    <source>
        <strain evidence="9 10">KIGAM211</strain>
    </source>
</reference>
<comment type="caution">
    <text evidence="9">The sequence shown here is derived from an EMBL/GenBank/DDBJ whole genome shotgun (WGS) entry which is preliminary data.</text>
</comment>
<feature type="compositionally biased region" description="Low complexity" evidence="6">
    <location>
        <begin position="360"/>
        <end position="374"/>
    </location>
</feature>
<protein>
    <submittedName>
        <fullName evidence="9">Sigma-70 family RNA polymerase sigma factor</fullName>
    </submittedName>
</protein>
<name>A0A7X0VDC4_9ACTN</name>
<dbReference type="PANTHER" id="PTHR43133:SF8">
    <property type="entry name" value="RNA POLYMERASE SIGMA FACTOR HI_1459-RELATED"/>
    <property type="match status" value="1"/>
</dbReference>
<dbReference type="Gene3D" id="1.10.1740.10">
    <property type="match status" value="1"/>
</dbReference>
<keyword evidence="10" id="KW-1185">Reference proteome</keyword>
<feature type="compositionally biased region" description="Polar residues" evidence="6">
    <location>
        <begin position="411"/>
        <end position="420"/>
    </location>
</feature>
<evidence type="ECO:0000313" key="9">
    <source>
        <dbReference type="EMBL" id="MBB6629158.1"/>
    </source>
</evidence>
<dbReference type="NCBIfam" id="TIGR02937">
    <property type="entry name" value="sigma70-ECF"/>
    <property type="match status" value="1"/>
</dbReference>
<dbReference type="SUPFAM" id="SSF88659">
    <property type="entry name" value="Sigma3 and sigma4 domains of RNA polymerase sigma factors"/>
    <property type="match status" value="1"/>
</dbReference>
<dbReference type="EMBL" id="JACKXE010000001">
    <property type="protein sequence ID" value="MBB6629158.1"/>
    <property type="molecule type" value="Genomic_DNA"/>
</dbReference>
<dbReference type="SUPFAM" id="SSF88946">
    <property type="entry name" value="Sigma2 domain of RNA polymerase sigma factors"/>
    <property type="match status" value="1"/>
</dbReference>
<gene>
    <name evidence="9" type="ORF">H5V45_17660</name>
</gene>
<dbReference type="InterPro" id="IPR014284">
    <property type="entry name" value="RNA_pol_sigma-70_dom"/>
</dbReference>
<keyword evidence="3" id="KW-0731">Sigma factor</keyword>
<evidence type="ECO:0000259" key="8">
    <source>
        <dbReference type="Pfam" id="PF13490"/>
    </source>
</evidence>
<keyword evidence="4" id="KW-0238">DNA-binding</keyword>
<feature type="region of interest" description="Disordered" evidence="6">
    <location>
        <begin position="311"/>
        <end position="420"/>
    </location>
</feature>
<evidence type="ECO:0000259" key="7">
    <source>
        <dbReference type="Pfam" id="PF04542"/>
    </source>
</evidence>
<feature type="compositionally biased region" description="Low complexity" evidence="6">
    <location>
        <begin position="336"/>
        <end position="351"/>
    </location>
</feature>
<evidence type="ECO:0000256" key="1">
    <source>
        <dbReference type="ARBA" id="ARBA00010641"/>
    </source>
</evidence>
<dbReference type="GO" id="GO:0016987">
    <property type="term" value="F:sigma factor activity"/>
    <property type="evidence" value="ECO:0007669"/>
    <property type="project" value="UniProtKB-KW"/>
</dbReference>
<dbReference type="Pfam" id="PF13490">
    <property type="entry name" value="zf-HC2"/>
    <property type="match status" value="1"/>
</dbReference>
<dbReference type="PANTHER" id="PTHR43133">
    <property type="entry name" value="RNA POLYMERASE ECF-TYPE SIGMA FACTO"/>
    <property type="match status" value="1"/>
</dbReference>
<evidence type="ECO:0000256" key="2">
    <source>
        <dbReference type="ARBA" id="ARBA00023015"/>
    </source>
</evidence>
<feature type="domain" description="Putative zinc-finger" evidence="8">
    <location>
        <begin position="195"/>
        <end position="228"/>
    </location>
</feature>
<dbReference type="Pfam" id="PF04542">
    <property type="entry name" value="Sigma70_r2"/>
    <property type="match status" value="1"/>
</dbReference>
<dbReference type="InterPro" id="IPR027383">
    <property type="entry name" value="Znf_put"/>
</dbReference>
<feature type="compositionally biased region" description="Polar residues" evidence="6">
    <location>
        <begin position="383"/>
        <end position="400"/>
    </location>
</feature>
<organism evidence="9 10">
    <name type="scientific">Nocardioides luti</name>
    <dbReference type="NCBI Taxonomy" id="2761101"/>
    <lineage>
        <taxon>Bacteria</taxon>
        <taxon>Bacillati</taxon>
        <taxon>Actinomycetota</taxon>
        <taxon>Actinomycetes</taxon>
        <taxon>Propionibacteriales</taxon>
        <taxon>Nocardioidaceae</taxon>
        <taxon>Nocardioides</taxon>
    </lineage>
</organism>
<dbReference type="GO" id="GO:0003677">
    <property type="term" value="F:DNA binding"/>
    <property type="evidence" value="ECO:0007669"/>
    <property type="project" value="UniProtKB-KW"/>
</dbReference>
<dbReference type="InterPro" id="IPR013325">
    <property type="entry name" value="RNA_pol_sigma_r2"/>
</dbReference>
<sequence length="513" mass="52456">MSTLLSRIDGPGDAELISAVRGGDVDAYGELYARHVEAARRLGRQLVPGPDVDDLVSEAFAKVLVVLQRGGGPDLAFRAYLLTAVRRLHVDRIRATSRVHPTDDLTPFDPGVPFRDTAVEGFENAAAARAFASLPERWQLVLWHTEVEGQKPADVAPLLGMSANSVSALAYRAREGLRQAFLSMHAQAALEDTECAWTHEHLGAYVRTGLSRRDARRIEEHLDECHSCLAIHLELTEVNSRLSGVLAPLLLGTAGAAYAAHGGGAAVTGGLAFLLGRARDLALANLPATAAAGVAAGAVVAGSVFVAVDRPSDAGTDPVSATPSADTGVGRDADRSSGPADRSASPAPADPQSSVVGSDGPAPAVSSVDPSASASDDRSGSPTNSGNPEGVTTGSPQSDTPAGKPDLAVTASPNRSSGNAQRVLVQVTGLPGGSTATLDVDSDHQSAVVTTDGGCSPITGGHGSCSVSSTPASYSFLVAVPENERVTVTFTVTPDGTTDAAPADNRVSVVLTP</sequence>
<dbReference type="InterPro" id="IPR013324">
    <property type="entry name" value="RNA_pol_sigma_r3/r4-like"/>
</dbReference>
<dbReference type="InterPro" id="IPR036388">
    <property type="entry name" value="WH-like_DNA-bd_sf"/>
</dbReference>
<evidence type="ECO:0000256" key="6">
    <source>
        <dbReference type="SAM" id="MobiDB-lite"/>
    </source>
</evidence>
<evidence type="ECO:0000313" key="10">
    <source>
        <dbReference type="Proteomes" id="UP000523955"/>
    </source>
</evidence>
<evidence type="ECO:0000256" key="3">
    <source>
        <dbReference type="ARBA" id="ARBA00023082"/>
    </source>
</evidence>
<keyword evidence="5" id="KW-0804">Transcription</keyword>
<dbReference type="Gene3D" id="1.10.10.10">
    <property type="entry name" value="Winged helix-like DNA-binding domain superfamily/Winged helix DNA-binding domain"/>
    <property type="match status" value="1"/>
</dbReference>
<dbReference type="Gene3D" id="1.10.10.1320">
    <property type="entry name" value="Anti-sigma factor, zinc-finger domain"/>
    <property type="match status" value="1"/>
</dbReference>
<dbReference type="InterPro" id="IPR041916">
    <property type="entry name" value="Anti_sigma_zinc_sf"/>
</dbReference>
<evidence type="ECO:0000256" key="5">
    <source>
        <dbReference type="ARBA" id="ARBA00023163"/>
    </source>
</evidence>
<dbReference type="GO" id="GO:0006352">
    <property type="term" value="P:DNA-templated transcription initiation"/>
    <property type="evidence" value="ECO:0007669"/>
    <property type="project" value="InterPro"/>
</dbReference>
<feature type="domain" description="RNA polymerase sigma-70 region 2" evidence="7">
    <location>
        <begin position="31"/>
        <end position="98"/>
    </location>
</feature>
<evidence type="ECO:0000256" key="4">
    <source>
        <dbReference type="ARBA" id="ARBA00023125"/>
    </source>
</evidence>
<dbReference type="InterPro" id="IPR039425">
    <property type="entry name" value="RNA_pol_sigma-70-like"/>
</dbReference>
<dbReference type="InterPro" id="IPR007627">
    <property type="entry name" value="RNA_pol_sigma70_r2"/>
</dbReference>
<accession>A0A7X0VDC4</accession>
<keyword evidence="2" id="KW-0805">Transcription regulation</keyword>
<proteinExistence type="inferred from homology"/>
<dbReference type="AlphaFoldDB" id="A0A7X0VDC4"/>
<dbReference type="Proteomes" id="UP000523955">
    <property type="component" value="Unassembled WGS sequence"/>
</dbReference>
<comment type="similarity">
    <text evidence="1">Belongs to the sigma-70 factor family. ECF subfamily.</text>
</comment>
<dbReference type="RefSeq" id="WP_185254140.1">
    <property type="nucleotide sequence ID" value="NZ_JACKXE010000001.1"/>
</dbReference>